<protein>
    <submittedName>
        <fullName evidence="1">Uncharacterized protein</fullName>
    </submittedName>
</protein>
<gene>
    <name evidence="1" type="ORF">KM1_140830</name>
</gene>
<dbReference type="EMBL" id="KB637880">
    <property type="protein sequence ID" value="EMS14744.1"/>
    <property type="molecule type" value="Genomic_DNA"/>
</dbReference>
<accession>M7WTN0</accession>
<reference evidence="1 2" key="1">
    <citation type="submission" date="2013-01" db="EMBL/GenBank/DDBJ databases">
        <authorList>
            <person name="Inman J."/>
            <person name="Zafar N."/>
            <person name="Lorenzi H."/>
            <person name="Caler E."/>
        </authorList>
    </citation>
    <scope>NUCLEOTIDE SEQUENCE [LARGE SCALE GENOMIC DNA]</scope>
    <source>
        <strain evidence="1 2">HM-3:IMSS</strain>
    </source>
</reference>
<evidence type="ECO:0000313" key="2">
    <source>
        <dbReference type="Proteomes" id="UP000030780"/>
    </source>
</evidence>
<dbReference type="Proteomes" id="UP000030780">
    <property type="component" value="Unassembled WGS sequence"/>
</dbReference>
<feature type="non-terminal residue" evidence="1">
    <location>
        <position position="1"/>
    </location>
</feature>
<organism evidence="1 2">
    <name type="scientific">Entamoeba histolytica HM-3:IMSS</name>
    <dbReference type="NCBI Taxonomy" id="885315"/>
    <lineage>
        <taxon>Eukaryota</taxon>
        <taxon>Amoebozoa</taxon>
        <taxon>Evosea</taxon>
        <taxon>Archamoebae</taxon>
        <taxon>Mastigamoebida</taxon>
        <taxon>Entamoebidae</taxon>
        <taxon>Entamoeba</taxon>
    </lineage>
</organism>
<proteinExistence type="predicted"/>
<dbReference type="AlphaFoldDB" id="M7WTN0"/>
<dbReference type="VEuPathDB" id="AmoebaDB:KM1_140830"/>
<sequence>SLVIMSNLKENTEAYQSYYSSIGNKSG</sequence>
<evidence type="ECO:0000313" key="1">
    <source>
        <dbReference type="EMBL" id="EMS14744.1"/>
    </source>
</evidence>
<name>M7WTN0_ENTHI</name>